<name>A0A167W4N6_9EURO</name>
<feature type="compositionally biased region" description="Low complexity" evidence="2">
    <location>
        <begin position="13"/>
        <end position="25"/>
    </location>
</feature>
<dbReference type="AlphaFoldDB" id="A0A167W4N6"/>
<comment type="caution">
    <text evidence="4">The sequence shown here is derived from an EMBL/GenBank/DDBJ whole genome shotgun (WGS) entry which is preliminary data.</text>
</comment>
<dbReference type="EMBL" id="AZGZ01000026">
    <property type="protein sequence ID" value="KZZ88395.1"/>
    <property type="molecule type" value="Genomic_DNA"/>
</dbReference>
<organism evidence="4 5">
    <name type="scientific">Ascosphaera apis ARSEF 7405</name>
    <dbReference type="NCBI Taxonomy" id="392613"/>
    <lineage>
        <taxon>Eukaryota</taxon>
        <taxon>Fungi</taxon>
        <taxon>Dikarya</taxon>
        <taxon>Ascomycota</taxon>
        <taxon>Pezizomycotina</taxon>
        <taxon>Eurotiomycetes</taxon>
        <taxon>Eurotiomycetidae</taxon>
        <taxon>Onygenales</taxon>
        <taxon>Ascosphaeraceae</taxon>
        <taxon>Ascosphaera</taxon>
    </lineage>
</organism>
<feature type="compositionally biased region" description="Basic and acidic residues" evidence="2">
    <location>
        <begin position="73"/>
        <end position="88"/>
    </location>
</feature>
<feature type="transmembrane region" description="Helical" evidence="3">
    <location>
        <begin position="375"/>
        <end position="397"/>
    </location>
</feature>
<gene>
    <name evidence="4" type="ORF">AAP_04967</name>
</gene>
<accession>A0A167W4N6</accession>
<feature type="coiled-coil region" evidence="1">
    <location>
        <begin position="327"/>
        <end position="361"/>
    </location>
</feature>
<dbReference type="SUPFAM" id="SSF58100">
    <property type="entry name" value="Bacterial hemolysins"/>
    <property type="match status" value="1"/>
</dbReference>
<feature type="compositionally biased region" description="Basic and acidic residues" evidence="2">
    <location>
        <begin position="111"/>
        <end position="127"/>
    </location>
</feature>
<dbReference type="Proteomes" id="UP000242877">
    <property type="component" value="Unassembled WGS sequence"/>
</dbReference>
<feature type="compositionally biased region" description="Low complexity" evidence="2">
    <location>
        <begin position="98"/>
        <end position="109"/>
    </location>
</feature>
<dbReference type="Gene3D" id="1.20.1170.10">
    <property type="match status" value="1"/>
</dbReference>
<evidence type="ECO:0000313" key="5">
    <source>
        <dbReference type="Proteomes" id="UP000242877"/>
    </source>
</evidence>
<feature type="region of interest" description="Disordered" evidence="2">
    <location>
        <begin position="71"/>
        <end position="127"/>
    </location>
</feature>
<keyword evidence="3" id="KW-0812">Transmembrane</keyword>
<keyword evidence="5" id="KW-1185">Reference proteome</keyword>
<reference evidence="4 5" key="1">
    <citation type="journal article" date="2016" name="Genome Biol. Evol.">
        <title>Divergent and convergent evolution of fungal pathogenicity.</title>
        <authorList>
            <person name="Shang Y."/>
            <person name="Xiao G."/>
            <person name="Zheng P."/>
            <person name="Cen K."/>
            <person name="Zhan S."/>
            <person name="Wang C."/>
        </authorList>
    </citation>
    <scope>NUCLEOTIDE SEQUENCE [LARGE SCALE GENOMIC DNA]</scope>
    <source>
        <strain evidence="4 5">ARSEF 7405</strain>
    </source>
</reference>
<dbReference type="OrthoDB" id="5419542at2759"/>
<feature type="region of interest" description="Disordered" evidence="2">
    <location>
        <begin position="1"/>
        <end position="51"/>
    </location>
</feature>
<evidence type="ECO:0000256" key="3">
    <source>
        <dbReference type="SAM" id="Phobius"/>
    </source>
</evidence>
<dbReference type="VEuPathDB" id="FungiDB:AAP_04967"/>
<keyword evidence="1" id="KW-0175">Coiled coil</keyword>
<evidence type="ECO:0000256" key="1">
    <source>
        <dbReference type="SAM" id="Coils"/>
    </source>
</evidence>
<proteinExistence type="predicted"/>
<keyword evidence="3" id="KW-1133">Transmembrane helix</keyword>
<evidence type="ECO:0000313" key="4">
    <source>
        <dbReference type="EMBL" id="KZZ88395.1"/>
    </source>
</evidence>
<sequence length="461" mass="52018">MSLNMAHEIVATRNAARASASGGANKSKHRRRRSDYTSPEPKEGRSYDDDNYDDWWAREMGREADRLRHHAYAHRDERSRHRDARDSSRGQGNELEKTMTTTTTTTSTTNGERERKQKTRERESRHVRDWSDYRAEAEQAERYDYYRPYPIYRRSRRHKHKHRRSRDEDEIEAPISPRVMVSPSGGIGAAIAAAAGIAGGIVGVENELEGHNKPQTDEIEMKPQKPWSVWDVKKSREYRKNTQGSNLASLTSLANHFTDMTTTLDSTYSSLFDKLTNLHGAIYAFKDLLDITTELRSQTNTSVTNLKTDAEERIASLNNFESQITKIDDLQKRMTESRNRAAALNKRLDNARETIAKWQQNEHEWNITLQKRLKFGTSVAMGAVAVIIMFCFLRIGWSSSEAADALQHVVVNPVSNLAQTAPTVVSSAAIQLEGLATVAERLEPVDVCLNSVAALTRGGGG</sequence>
<protein>
    <submittedName>
        <fullName evidence="4">Uncharacterized protein</fullName>
    </submittedName>
</protein>
<evidence type="ECO:0000256" key="2">
    <source>
        <dbReference type="SAM" id="MobiDB-lite"/>
    </source>
</evidence>
<keyword evidence="3" id="KW-0472">Membrane</keyword>